<evidence type="ECO:0000256" key="11">
    <source>
        <dbReference type="ARBA" id="ARBA00023065"/>
    </source>
</evidence>
<keyword evidence="19" id="KW-1185">Reference proteome</keyword>
<protein>
    <recommendedName>
        <fullName evidence="17">VWFA domain-containing protein</fullName>
    </recommendedName>
</protein>
<dbReference type="Gene3D" id="3.40.50.410">
    <property type="entry name" value="von Willebrand factor, type A domain"/>
    <property type="match status" value="1"/>
</dbReference>
<dbReference type="InterPro" id="IPR013680">
    <property type="entry name" value="VDCC_a2/dsu"/>
</dbReference>
<dbReference type="InterPro" id="IPR051173">
    <property type="entry name" value="Ca_channel_alpha-2/delta"/>
</dbReference>
<comment type="subcellular location">
    <subcellularLocation>
        <location evidence="1">Membrane</location>
        <topology evidence="1">Single-pass type I membrane protein</topology>
    </subcellularLocation>
</comment>
<dbReference type="Gene3D" id="3.30.450.20">
    <property type="entry name" value="PAS domain"/>
    <property type="match status" value="1"/>
</dbReference>
<reference evidence="18" key="1">
    <citation type="submission" date="2021-12" db="EMBL/GenBank/DDBJ databases">
        <authorList>
            <person name="King R."/>
        </authorList>
    </citation>
    <scope>NUCLEOTIDE SEQUENCE</scope>
</reference>
<gene>
    <name evidence="18" type="ORF">CHILSU_LOCUS2553</name>
</gene>
<evidence type="ECO:0000256" key="6">
    <source>
        <dbReference type="ARBA" id="ARBA00022723"/>
    </source>
</evidence>
<evidence type="ECO:0000256" key="15">
    <source>
        <dbReference type="ARBA" id="ARBA00023303"/>
    </source>
</evidence>
<accession>A0ABN8B0Z5</accession>
<keyword evidence="7" id="KW-0732">Signal</keyword>
<feature type="domain" description="VWFA" evidence="17">
    <location>
        <begin position="267"/>
        <end position="454"/>
    </location>
</feature>
<keyword evidence="10" id="KW-1133">Transmembrane helix</keyword>
<evidence type="ECO:0000256" key="7">
    <source>
        <dbReference type="ARBA" id="ARBA00022729"/>
    </source>
</evidence>
<dbReference type="PROSITE" id="PS50234">
    <property type="entry name" value="VWFA"/>
    <property type="match status" value="1"/>
</dbReference>
<feature type="compositionally biased region" description="Basic and acidic residues" evidence="16">
    <location>
        <begin position="1"/>
        <end position="16"/>
    </location>
</feature>
<dbReference type="InterPro" id="IPR002035">
    <property type="entry name" value="VWF_A"/>
</dbReference>
<evidence type="ECO:0000256" key="9">
    <source>
        <dbReference type="ARBA" id="ARBA00022882"/>
    </source>
</evidence>
<keyword evidence="4" id="KW-0107">Calcium channel</keyword>
<evidence type="ECO:0000256" key="16">
    <source>
        <dbReference type="SAM" id="MobiDB-lite"/>
    </source>
</evidence>
<keyword evidence="9" id="KW-0851">Voltage-gated channel</keyword>
<evidence type="ECO:0000256" key="1">
    <source>
        <dbReference type="ARBA" id="ARBA00004479"/>
    </source>
</evidence>
<sequence length="1273" mass="145926">MSQPKKTEEHKPDTKPRPPQKPILNVPHVFIKKKVIIKTIQPDAVQQWAKEISDVLLKTEEQVVPRKEFLASFSDMKTAVRNGSAIVEQMANELEEMLLRRVKASEAIMKRAESLYSKDIQPPDDYTFDYSVDIDKLKKKLSPEDEWDLPETCRSLRRVPVARSEHFDGDISLDTSSVHFSEEIFNCAPEVVKHLYWSEALLSTFKENYAQDASMDFQYFCSAKGFLRTYPATSWSSMFKLQLEDVGDVYDCRLRPWYVSASGAPRDVLILLDATGSMDNSSNQVIAEQFTLAMLNALTDDDQVNVLRFNKTVKSPIRCFDYKLVPANHVNSAAMMSALKDLKMYNLTDMEYVLNYSVRMLQRQRGTPERPPSCQQAIVLVTDSMEYNFTDKMRLLDPSGRIRLFVMWLHDRYGLRDNTLQLGQSVSCDRDGHFAELVTTADVTEQVMRVLRVLERPLVAQRSRRLRVYSDVYAHLEDPRRSEYYWRQKENAEQVYRYNELRKNKAKLLNDTYKHHMHQQSLDQQGFYYEGIDRNYRLQISVSVPVFESTTVENITIQLFEEDPRNATRTYPVNRLLGVAGVDIPIDHLKLILPYYQLGAGGSLFLIDHRGNIVLHDNMKPVFDGDILKPGYRTVDFMDLEQPDIPHEPRDYPQDWKEFRKSLVISQPKGSRVMNGKNVYEYGMRASMEPREYHWRRVVDHYTAVVVLPPYGRKHAVPESSFTQQLAEAALKTLSRSDFSVHPDWLYCRHVEPYFDSQDSEVLHFIRRRSDEPNFAMKKLKHVYSNIPPALLDKTYQCNEQLMARLCKEAVATSEWADEHQDFDCMGCVLGAVTAFYAGESGLTRWRQYRTPSAHAPAPGGAEWSRGPDEPWYRHAVAAAPHLTVHAPVTPARRMRNTAITPPPLGAKDEWLTAARALTNPDKSIVGVAGYHFHPQHLADLLDAVTNNTCDLEEPDCKPSCDGKDWSCVLIDEGGWVVAGVGTGEEVEGGAARVHLSTAHPAAMAALLGARVYSLNWLHDYQAVCFPYVDTSAASMVLPSLLKSLWRSVYLIIKLTQELVTLLAILSKGTLVYGDTQKEKDKRRNRVRRDFEREKYERLYDDRVLVNRTRFAACDRSRPLYELNRTAEAIERLSRAPMLCSWPLVGAPVPHTNLVLLAVYTRCPRRHKPVPAPLHNPPVNVTKLLAKKKMNWGDMSPASELACWRNADPLPGRMPHVQCYQHNYTQEEGYRQCGPWIPDPEVEENCAASLPLLFPVKLFVLLIFFMTQIIYNT</sequence>
<dbReference type="PANTHER" id="PTHR10166:SF37">
    <property type="entry name" value="STOLID, ISOFORM H"/>
    <property type="match status" value="1"/>
</dbReference>
<evidence type="ECO:0000256" key="14">
    <source>
        <dbReference type="ARBA" id="ARBA00023180"/>
    </source>
</evidence>
<dbReference type="EMBL" id="OU963907">
    <property type="protein sequence ID" value="CAH0399409.1"/>
    <property type="molecule type" value="Genomic_DNA"/>
</dbReference>
<evidence type="ECO:0000259" key="17">
    <source>
        <dbReference type="PROSITE" id="PS50234"/>
    </source>
</evidence>
<evidence type="ECO:0000256" key="10">
    <source>
        <dbReference type="ARBA" id="ARBA00022989"/>
    </source>
</evidence>
<evidence type="ECO:0000256" key="2">
    <source>
        <dbReference type="ARBA" id="ARBA00022448"/>
    </source>
</evidence>
<dbReference type="Pfam" id="PF08399">
    <property type="entry name" value="VWA_N"/>
    <property type="match status" value="1"/>
</dbReference>
<keyword evidence="3" id="KW-0109">Calcium transport</keyword>
<keyword evidence="13" id="KW-1015">Disulfide bond</keyword>
<dbReference type="PANTHER" id="PTHR10166">
    <property type="entry name" value="VOLTAGE-DEPENDENT CALCIUM CHANNEL SUBUNIT ALPHA-2/DELTA-RELATED"/>
    <property type="match status" value="1"/>
</dbReference>
<dbReference type="Pfam" id="PF08473">
    <property type="entry name" value="VGCC_alpha2"/>
    <property type="match status" value="1"/>
</dbReference>
<keyword evidence="11" id="KW-0406">Ion transport</keyword>
<proteinExistence type="predicted"/>
<keyword evidence="5" id="KW-0812">Transmembrane</keyword>
<keyword evidence="8" id="KW-0106">Calcium</keyword>
<evidence type="ECO:0000256" key="3">
    <source>
        <dbReference type="ARBA" id="ARBA00022568"/>
    </source>
</evidence>
<feature type="region of interest" description="Disordered" evidence="16">
    <location>
        <begin position="1"/>
        <end position="23"/>
    </location>
</feature>
<organism evidence="18 19">
    <name type="scientific">Chilo suppressalis</name>
    <name type="common">Asiatic rice borer moth</name>
    <dbReference type="NCBI Taxonomy" id="168631"/>
    <lineage>
        <taxon>Eukaryota</taxon>
        <taxon>Metazoa</taxon>
        <taxon>Ecdysozoa</taxon>
        <taxon>Arthropoda</taxon>
        <taxon>Hexapoda</taxon>
        <taxon>Insecta</taxon>
        <taxon>Pterygota</taxon>
        <taxon>Neoptera</taxon>
        <taxon>Endopterygota</taxon>
        <taxon>Lepidoptera</taxon>
        <taxon>Glossata</taxon>
        <taxon>Ditrysia</taxon>
        <taxon>Pyraloidea</taxon>
        <taxon>Crambidae</taxon>
        <taxon>Crambinae</taxon>
        <taxon>Chilo</taxon>
    </lineage>
</organism>
<dbReference type="InterPro" id="IPR013608">
    <property type="entry name" value="VWA_N"/>
</dbReference>
<dbReference type="SUPFAM" id="SSF53300">
    <property type="entry name" value="vWA-like"/>
    <property type="match status" value="1"/>
</dbReference>
<keyword evidence="2" id="KW-0813">Transport</keyword>
<dbReference type="Pfam" id="PF00092">
    <property type="entry name" value="VWA"/>
    <property type="match status" value="1"/>
</dbReference>
<keyword evidence="14" id="KW-0325">Glycoprotein</keyword>
<evidence type="ECO:0000256" key="12">
    <source>
        <dbReference type="ARBA" id="ARBA00023136"/>
    </source>
</evidence>
<keyword evidence="15" id="KW-0407">Ion channel</keyword>
<evidence type="ECO:0000313" key="18">
    <source>
        <dbReference type="EMBL" id="CAH0399409.1"/>
    </source>
</evidence>
<keyword evidence="6" id="KW-0479">Metal-binding</keyword>
<keyword evidence="12" id="KW-0472">Membrane</keyword>
<dbReference type="InterPro" id="IPR036465">
    <property type="entry name" value="vWFA_dom_sf"/>
</dbReference>
<dbReference type="Proteomes" id="UP001153292">
    <property type="component" value="Chromosome 14"/>
</dbReference>
<evidence type="ECO:0000256" key="8">
    <source>
        <dbReference type="ARBA" id="ARBA00022837"/>
    </source>
</evidence>
<evidence type="ECO:0000256" key="13">
    <source>
        <dbReference type="ARBA" id="ARBA00023157"/>
    </source>
</evidence>
<dbReference type="SMART" id="SM00327">
    <property type="entry name" value="VWA"/>
    <property type="match status" value="1"/>
</dbReference>
<evidence type="ECO:0000313" key="19">
    <source>
        <dbReference type="Proteomes" id="UP001153292"/>
    </source>
</evidence>
<evidence type="ECO:0000256" key="4">
    <source>
        <dbReference type="ARBA" id="ARBA00022673"/>
    </source>
</evidence>
<evidence type="ECO:0000256" key="5">
    <source>
        <dbReference type="ARBA" id="ARBA00022692"/>
    </source>
</evidence>
<name>A0ABN8B0Z5_CHISP</name>